<keyword evidence="2" id="KW-1185">Reference proteome</keyword>
<reference evidence="1 2" key="1">
    <citation type="submission" date="2021-08" db="EMBL/GenBank/DDBJ databases">
        <title>Draft Genome Sequence of Phanerochaete sordida strain YK-624.</title>
        <authorList>
            <person name="Mori T."/>
            <person name="Dohra H."/>
            <person name="Suzuki T."/>
            <person name="Kawagishi H."/>
            <person name="Hirai H."/>
        </authorList>
    </citation>
    <scope>NUCLEOTIDE SEQUENCE [LARGE SCALE GENOMIC DNA]</scope>
    <source>
        <strain evidence="1 2">YK-624</strain>
    </source>
</reference>
<proteinExistence type="predicted"/>
<gene>
    <name evidence="1" type="ORF">PsYK624_168860</name>
</gene>
<sequence>MSPSDAWVAYDLGAPRVTGTSMYSEVYEEPHADPLVQALLGQMDPNVSFWPPHHVLVGSYKWTGSWSPSLETWFQKQLRDIGAHTASPEGKRYWKKEWAREPSTLRRGPSSGTIDEQAARLLQDIRESDVLEGTFLAAAGEVPHDSDFPLE</sequence>
<evidence type="ECO:0000313" key="1">
    <source>
        <dbReference type="EMBL" id="GJF00593.1"/>
    </source>
</evidence>
<protein>
    <submittedName>
        <fullName evidence="1">Uncharacterized protein</fullName>
    </submittedName>
</protein>
<dbReference type="EMBL" id="BPQB01000169">
    <property type="protein sequence ID" value="GJF00593.1"/>
    <property type="molecule type" value="Genomic_DNA"/>
</dbReference>
<name>A0A9P3GRL9_9APHY</name>
<organism evidence="1 2">
    <name type="scientific">Phanerochaete sordida</name>
    <dbReference type="NCBI Taxonomy" id="48140"/>
    <lineage>
        <taxon>Eukaryota</taxon>
        <taxon>Fungi</taxon>
        <taxon>Dikarya</taxon>
        <taxon>Basidiomycota</taxon>
        <taxon>Agaricomycotina</taxon>
        <taxon>Agaricomycetes</taxon>
        <taxon>Polyporales</taxon>
        <taxon>Phanerochaetaceae</taxon>
        <taxon>Phanerochaete</taxon>
    </lineage>
</organism>
<comment type="caution">
    <text evidence="1">The sequence shown here is derived from an EMBL/GenBank/DDBJ whole genome shotgun (WGS) entry which is preliminary data.</text>
</comment>
<dbReference type="AlphaFoldDB" id="A0A9P3GRL9"/>
<dbReference type="Proteomes" id="UP000703269">
    <property type="component" value="Unassembled WGS sequence"/>
</dbReference>
<evidence type="ECO:0000313" key="2">
    <source>
        <dbReference type="Proteomes" id="UP000703269"/>
    </source>
</evidence>
<accession>A0A9P3GRL9</accession>